<sequence>MTLRTTFSKSIATLLAAVVAALLIYWAFWISPVFGLDFGVYISGGQSVLAGQGDLYTKVYNDLLFTYSPFSAMFFALLAPFGNALGLGIFTGLSLVIAALTAVFGVRYLSRAERLSSVFTDPWLRPLAMVAFGFIVALGPWRETTAFGQINILLFGLIMADYQIKARRWPHGVLVGIAAGIKLTPLVFGLYYLCTGNWRGLRNMAFGFLGTVGLGFLLMPKESFAYWFQLLPDTSRIGGAGYVDNLSFKGAILHFFGPDFAVTLPWLGLSAIFVVLTGLALRSAQRRGETIVAFAMTALLMVLISPITWSHHWVWIALFIPVLARSVIVLPAARKGLRSVGVVLLVLAVPIFLYSPKTIGTALGAVDLGSQIPTTWLMASSAGVFWGTAVLIWWIVAYWENPRRLFGKLTTAASRASGGAVRPAATRERAAVLGDDEQ</sequence>
<dbReference type="EMBL" id="JACBYQ010000002">
    <property type="protein sequence ID" value="NYE95640.1"/>
    <property type="molecule type" value="Genomic_DNA"/>
</dbReference>
<feature type="transmembrane region" description="Helical" evidence="8">
    <location>
        <begin position="170"/>
        <end position="193"/>
    </location>
</feature>
<dbReference type="RefSeq" id="WP_179389399.1">
    <property type="nucleotide sequence ID" value="NZ_JACBYQ010000002.1"/>
</dbReference>
<gene>
    <name evidence="9" type="ORF">FHU41_001890</name>
</gene>
<feature type="transmembrane region" description="Helical" evidence="8">
    <location>
        <begin position="313"/>
        <end position="333"/>
    </location>
</feature>
<comment type="similarity">
    <text evidence="7">Belongs to the glycosyltransferase 87 family.</text>
</comment>
<evidence type="ECO:0000256" key="7">
    <source>
        <dbReference type="ARBA" id="ARBA00024033"/>
    </source>
</evidence>
<dbReference type="AlphaFoldDB" id="A0A7Y9LU79"/>
<dbReference type="GO" id="GO:0016758">
    <property type="term" value="F:hexosyltransferase activity"/>
    <property type="evidence" value="ECO:0007669"/>
    <property type="project" value="InterPro"/>
</dbReference>
<evidence type="ECO:0000256" key="6">
    <source>
        <dbReference type="ARBA" id="ARBA00023136"/>
    </source>
</evidence>
<evidence type="ECO:0000313" key="10">
    <source>
        <dbReference type="Proteomes" id="UP000521748"/>
    </source>
</evidence>
<evidence type="ECO:0000256" key="3">
    <source>
        <dbReference type="ARBA" id="ARBA00022679"/>
    </source>
</evidence>
<feature type="transmembrane region" description="Helical" evidence="8">
    <location>
        <begin position="122"/>
        <end position="139"/>
    </location>
</feature>
<evidence type="ECO:0000256" key="4">
    <source>
        <dbReference type="ARBA" id="ARBA00022692"/>
    </source>
</evidence>
<dbReference type="GO" id="GO:0005886">
    <property type="term" value="C:plasma membrane"/>
    <property type="evidence" value="ECO:0007669"/>
    <property type="project" value="UniProtKB-SubCell"/>
</dbReference>
<keyword evidence="10" id="KW-1185">Reference proteome</keyword>
<protein>
    <submittedName>
        <fullName evidence="9">Alpha-1,2-mannosyltransferase</fullName>
        <ecNumber evidence="9">2.4.1.-</ecNumber>
    </submittedName>
</protein>
<feature type="transmembrane region" description="Helical" evidence="8">
    <location>
        <begin position="59"/>
        <end position="78"/>
    </location>
</feature>
<evidence type="ECO:0000313" key="9">
    <source>
        <dbReference type="EMBL" id="NYE95640.1"/>
    </source>
</evidence>
<feature type="transmembrane region" description="Helical" evidence="8">
    <location>
        <begin position="340"/>
        <end position="356"/>
    </location>
</feature>
<feature type="transmembrane region" description="Helical" evidence="8">
    <location>
        <begin position="288"/>
        <end position="307"/>
    </location>
</feature>
<evidence type="ECO:0000256" key="8">
    <source>
        <dbReference type="SAM" id="Phobius"/>
    </source>
</evidence>
<keyword evidence="9" id="KW-0328">Glycosyltransferase</keyword>
<name>A0A7Y9LU79_9MICC</name>
<accession>A0A7Y9LU79</accession>
<keyword evidence="4 8" id="KW-0812">Transmembrane</keyword>
<dbReference type="EC" id="2.4.1.-" evidence="9"/>
<feature type="transmembrane region" description="Helical" evidence="8">
    <location>
        <begin position="263"/>
        <end position="281"/>
    </location>
</feature>
<feature type="transmembrane region" description="Helical" evidence="8">
    <location>
        <begin position="376"/>
        <end position="399"/>
    </location>
</feature>
<dbReference type="Proteomes" id="UP000521748">
    <property type="component" value="Unassembled WGS sequence"/>
</dbReference>
<evidence type="ECO:0000256" key="1">
    <source>
        <dbReference type="ARBA" id="ARBA00004651"/>
    </source>
</evidence>
<evidence type="ECO:0000256" key="2">
    <source>
        <dbReference type="ARBA" id="ARBA00022475"/>
    </source>
</evidence>
<proteinExistence type="inferred from homology"/>
<keyword evidence="2" id="KW-1003">Cell membrane</keyword>
<keyword evidence="6 8" id="KW-0472">Membrane</keyword>
<evidence type="ECO:0000256" key="5">
    <source>
        <dbReference type="ARBA" id="ARBA00022989"/>
    </source>
</evidence>
<feature type="transmembrane region" description="Helical" evidence="8">
    <location>
        <begin position="85"/>
        <end position="110"/>
    </location>
</feature>
<dbReference type="InterPro" id="IPR018584">
    <property type="entry name" value="GT87"/>
</dbReference>
<feature type="transmembrane region" description="Helical" evidence="8">
    <location>
        <begin position="200"/>
        <end position="219"/>
    </location>
</feature>
<reference evidence="9 10" key="1">
    <citation type="submission" date="2020-07" db="EMBL/GenBank/DDBJ databases">
        <title>Sequencing the genomes of 1000 actinobacteria strains.</title>
        <authorList>
            <person name="Klenk H.-P."/>
        </authorList>
    </citation>
    <scope>NUCLEOTIDE SEQUENCE [LARGE SCALE GENOMIC DNA]</scope>
    <source>
        <strain evidence="9 10">DSM 102047</strain>
    </source>
</reference>
<comment type="caution">
    <text evidence="9">The sequence shown here is derived from an EMBL/GenBank/DDBJ whole genome shotgun (WGS) entry which is preliminary data.</text>
</comment>
<keyword evidence="3 9" id="KW-0808">Transferase</keyword>
<organism evidence="9 10">
    <name type="scientific">Psychromicrobium silvestre</name>
    <dbReference type="NCBI Taxonomy" id="1645614"/>
    <lineage>
        <taxon>Bacteria</taxon>
        <taxon>Bacillati</taxon>
        <taxon>Actinomycetota</taxon>
        <taxon>Actinomycetes</taxon>
        <taxon>Micrococcales</taxon>
        <taxon>Micrococcaceae</taxon>
        <taxon>Psychromicrobium</taxon>
    </lineage>
</organism>
<comment type="subcellular location">
    <subcellularLocation>
        <location evidence="1">Cell membrane</location>
        <topology evidence="1">Multi-pass membrane protein</topology>
    </subcellularLocation>
</comment>
<keyword evidence="5 8" id="KW-1133">Transmembrane helix</keyword>
<dbReference type="Pfam" id="PF09594">
    <property type="entry name" value="GT87"/>
    <property type="match status" value="1"/>
</dbReference>